<evidence type="ECO:0000313" key="2">
    <source>
        <dbReference type="EMBL" id="KRR04983.1"/>
    </source>
</evidence>
<accession>A0A0R3LAS5</accession>
<keyword evidence="3" id="KW-1185">Reference proteome</keyword>
<name>A0A0R3LAS5_9BRAD</name>
<dbReference type="EMBL" id="LLXX01000120">
    <property type="protein sequence ID" value="KRR04983.1"/>
    <property type="molecule type" value="Genomic_DNA"/>
</dbReference>
<comment type="caution">
    <text evidence="2">The sequence shown here is derived from an EMBL/GenBank/DDBJ whole genome shotgun (WGS) entry which is preliminary data.</text>
</comment>
<proteinExistence type="predicted"/>
<dbReference type="STRING" id="1518501.CQ10_12585"/>
<gene>
    <name evidence="2" type="ORF">CP49_15725</name>
</gene>
<organism evidence="2 3">
    <name type="scientific">Bradyrhizobium valentinum</name>
    <dbReference type="NCBI Taxonomy" id="1518501"/>
    <lineage>
        <taxon>Bacteria</taxon>
        <taxon>Pseudomonadati</taxon>
        <taxon>Pseudomonadota</taxon>
        <taxon>Alphaproteobacteria</taxon>
        <taxon>Hyphomicrobiales</taxon>
        <taxon>Nitrobacteraceae</taxon>
        <taxon>Bradyrhizobium</taxon>
    </lineage>
</organism>
<feature type="coiled-coil region" evidence="1">
    <location>
        <begin position="36"/>
        <end position="63"/>
    </location>
</feature>
<dbReference type="AlphaFoldDB" id="A0A0R3LAS5"/>
<dbReference type="Proteomes" id="UP000051913">
    <property type="component" value="Unassembled WGS sequence"/>
</dbReference>
<evidence type="ECO:0000313" key="3">
    <source>
        <dbReference type="Proteomes" id="UP000051913"/>
    </source>
</evidence>
<sequence length="69" mass="7805">MSAACPYCARENPPEALVCGSCSREIAVPESLMAERNELARKRDTLRLELERAKSELEALTRRRKNRSA</sequence>
<reference evidence="2 3" key="1">
    <citation type="submission" date="2014-03" db="EMBL/GenBank/DDBJ databases">
        <title>Bradyrhizobium valentinum sp. nov., isolated from effective nodules of Lupinus mariae-josephae, a lupine endemic of basic-lime soils in Eastern Spain.</title>
        <authorList>
            <person name="Duran D."/>
            <person name="Rey L."/>
            <person name="Navarro A."/>
            <person name="Busquets A."/>
            <person name="Imperial J."/>
            <person name="Ruiz-Argueso T."/>
        </authorList>
    </citation>
    <scope>NUCLEOTIDE SEQUENCE [LARGE SCALE GENOMIC DNA]</scope>
    <source>
        <strain evidence="2 3">LmjM3</strain>
    </source>
</reference>
<dbReference type="OrthoDB" id="8129942at2"/>
<protein>
    <submittedName>
        <fullName evidence="2">Uncharacterized protein</fullName>
    </submittedName>
</protein>
<evidence type="ECO:0000256" key="1">
    <source>
        <dbReference type="SAM" id="Coils"/>
    </source>
</evidence>
<keyword evidence="1" id="KW-0175">Coiled coil</keyword>